<keyword evidence="3" id="KW-1185">Reference proteome</keyword>
<keyword evidence="1" id="KW-0472">Membrane</keyword>
<reference evidence="2" key="1">
    <citation type="submission" date="2021-04" db="EMBL/GenBank/DDBJ databases">
        <title>Draft genome assembly of strain Phenylobacterium sp. 20VBR1 using MiniION and Illumina platforms.</title>
        <authorList>
            <person name="Thomas F.A."/>
            <person name="Krishnan K.P."/>
            <person name="Sinha R.K."/>
        </authorList>
    </citation>
    <scope>NUCLEOTIDE SEQUENCE</scope>
    <source>
        <strain evidence="2">20VBR1</strain>
    </source>
</reference>
<organism evidence="2 3">
    <name type="scientific">Phenylobacterium glaciei</name>
    <dbReference type="NCBI Taxonomy" id="2803784"/>
    <lineage>
        <taxon>Bacteria</taxon>
        <taxon>Pseudomonadati</taxon>
        <taxon>Pseudomonadota</taxon>
        <taxon>Alphaproteobacteria</taxon>
        <taxon>Caulobacterales</taxon>
        <taxon>Caulobacteraceae</taxon>
        <taxon>Phenylobacterium</taxon>
    </lineage>
</organism>
<gene>
    <name evidence="2" type="ORF">JKL49_08350</name>
</gene>
<sequence length="112" mass="12307">MSGAPRKRPQLSRRARMIWMGVATGLCLTLAPFGAVGALFSPLVFDHQGNILNPLAWIAFLMMVLFWIVCLIGPFGAWVLFKRDKEPLAWAAMAAPLAWLTVLAAILQFIPG</sequence>
<evidence type="ECO:0000256" key="1">
    <source>
        <dbReference type="SAM" id="Phobius"/>
    </source>
</evidence>
<dbReference type="EMBL" id="JAGSGD010000001">
    <property type="protein sequence ID" value="MBR7619394.1"/>
    <property type="molecule type" value="Genomic_DNA"/>
</dbReference>
<protein>
    <submittedName>
        <fullName evidence="2">Uncharacterized protein</fullName>
    </submittedName>
</protein>
<evidence type="ECO:0000313" key="2">
    <source>
        <dbReference type="EMBL" id="MBR7619394.1"/>
    </source>
</evidence>
<dbReference type="AlphaFoldDB" id="A0A941D0W8"/>
<feature type="transmembrane region" description="Helical" evidence="1">
    <location>
        <begin position="54"/>
        <end position="81"/>
    </location>
</feature>
<name>A0A941D0W8_9CAUL</name>
<proteinExistence type="predicted"/>
<dbReference type="Proteomes" id="UP000622580">
    <property type="component" value="Unassembled WGS sequence"/>
</dbReference>
<keyword evidence="1" id="KW-1133">Transmembrane helix</keyword>
<keyword evidence="1" id="KW-0812">Transmembrane</keyword>
<accession>A0A941D0W8</accession>
<feature type="transmembrane region" description="Helical" evidence="1">
    <location>
        <begin position="88"/>
        <end position="110"/>
    </location>
</feature>
<comment type="caution">
    <text evidence="2">The sequence shown here is derived from an EMBL/GenBank/DDBJ whole genome shotgun (WGS) entry which is preliminary data.</text>
</comment>
<evidence type="ECO:0000313" key="3">
    <source>
        <dbReference type="Proteomes" id="UP000622580"/>
    </source>
</evidence>